<dbReference type="EMBL" id="QKYU01000019">
    <property type="protein sequence ID" value="PZW42212.1"/>
    <property type="molecule type" value="Genomic_DNA"/>
</dbReference>
<evidence type="ECO:0000313" key="5">
    <source>
        <dbReference type="Proteomes" id="UP000249688"/>
    </source>
</evidence>
<comment type="similarity">
    <text evidence="1 3">Belongs to the enoyl-CoA hydratase/isomerase family.</text>
</comment>
<dbReference type="InterPro" id="IPR014748">
    <property type="entry name" value="Enoyl-CoA_hydra_C"/>
</dbReference>
<dbReference type="OrthoDB" id="9795613at2"/>
<evidence type="ECO:0000256" key="2">
    <source>
        <dbReference type="ARBA" id="ARBA00023239"/>
    </source>
</evidence>
<dbReference type="InterPro" id="IPR029045">
    <property type="entry name" value="ClpP/crotonase-like_dom_sf"/>
</dbReference>
<organism evidence="4 5">
    <name type="scientific">Humitalea rosea</name>
    <dbReference type="NCBI Taxonomy" id="990373"/>
    <lineage>
        <taxon>Bacteria</taxon>
        <taxon>Pseudomonadati</taxon>
        <taxon>Pseudomonadota</taxon>
        <taxon>Alphaproteobacteria</taxon>
        <taxon>Acetobacterales</taxon>
        <taxon>Roseomonadaceae</taxon>
        <taxon>Humitalea</taxon>
    </lineage>
</organism>
<dbReference type="Proteomes" id="UP000249688">
    <property type="component" value="Unassembled WGS sequence"/>
</dbReference>
<sequence>MSTDPRIKVSVDGPVGTVLIDRAEKRNALDLPMWRALGAALDALGAVNEIGCLVIRGAGTLAFSAGADIAAFARDRGTGEQQNRYNEDLHHAMQAIRACTHPVVAAISGWCMGGGAGIASMCDFRVGGEGMRLGVPARERGIWYAHAELDPILSVVGYAIACELMIEGRVFSGREAYEKGLISRVVPDDAVFGEAEALARRICEGAPLSNRYHKRALQALRGPIPVSAEEQAASQGFAQTADYREATLAFTEKRRPVFKGA</sequence>
<reference evidence="4 5" key="1">
    <citation type="submission" date="2018-06" db="EMBL/GenBank/DDBJ databases">
        <title>Genomic Encyclopedia of Archaeal and Bacterial Type Strains, Phase II (KMG-II): from individual species to whole genera.</title>
        <authorList>
            <person name="Goeker M."/>
        </authorList>
    </citation>
    <scope>NUCLEOTIDE SEQUENCE [LARGE SCALE GENOMIC DNA]</scope>
    <source>
        <strain evidence="4 5">DSM 24525</strain>
    </source>
</reference>
<protein>
    <submittedName>
        <fullName evidence="4">Enoyl-CoA hydratase/carnithine racemase</fullName>
    </submittedName>
</protein>
<dbReference type="InterPro" id="IPR018376">
    <property type="entry name" value="Enoyl-CoA_hyd/isom_CS"/>
</dbReference>
<dbReference type="Pfam" id="PF00378">
    <property type="entry name" value="ECH_1"/>
    <property type="match status" value="1"/>
</dbReference>
<dbReference type="CDD" id="cd06558">
    <property type="entry name" value="crotonase-like"/>
    <property type="match status" value="1"/>
</dbReference>
<keyword evidence="5" id="KW-1185">Reference proteome</keyword>
<dbReference type="RefSeq" id="WP_111399382.1">
    <property type="nucleotide sequence ID" value="NZ_QKYU01000019.1"/>
</dbReference>
<gene>
    <name evidence="4" type="ORF">C8P66_119104</name>
</gene>
<evidence type="ECO:0000256" key="1">
    <source>
        <dbReference type="ARBA" id="ARBA00005254"/>
    </source>
</evidence>
<dbReference type="AlphaFoldDB" id="A0A2W7I9K8"/>
<evidence type="ECO:0000256" key="3">
    <source>
        <dbReference type="RuleBase" id="RU003707"/>
    </source>
</evidence>
<evidence type="ECO:0000313" key="4">
    <source>
        <dbReference type="EMBL" id="PZW42212.1"/>
    </source>
</evidence>
<dbReference type="GO" id="GO:0006635">
    <property type="term" value="P:fatty acid beta-oxidation"/>
    <property type="evidence" value="ECO:0007669"/>
    <property type="project" value="TreeGrafter"/>
</dbReference>
<name>A0A2W7I9K8_9PROT</name>
<dbReference type="SUPFAM" id="SSF52096">
    <property type="entry name" value="ClpP/crotonase"/>
    <property type="match status" value="1"/>
</dbReference>
<dbReference type="PANTHER" id="PTHR11941:SF54">
    <property type="entry name" value="ENOYL-COA HYDRATASE, MITOCHONDRIAL"/>
    <property type="match status" value="1"/>
</dbReference>
<proteinExistence type="inferred from homology"/>
<comment type="caution">
    <text evidence="4">The sequence shown here is derived from an EMBL/GenBank/DDBJ whole genome shotgun (WGS) entry which is preliminary data.</text>
</comment>
<keyword evidence="2" id="KW-0456">Lyase</keyword>
<dbReference type="Gene3D" id="1.10.12.10">
    <property type="entry name" value="Lyase 2-enoyl-coa Hydratase, Chain A, domain 2"/>
    <property type="match status" value="1"/>
</dbReference>
<dbReference type="InterPro" id="IPR001753">
    <property type="entry name" value="Enoyl-CoA_hydra/iso"/>
</dbReference>
<dbReference type="PANTHER" id="PTHR11941">
    <property type="entry name" value="ENOYL-COA HYDRATASE-RELATED"/>
    <property type="match status" value="1"/>
</dbReference>
<accession>A0A2W7I9K8</accession>
<dbReference type="GO" id="GO:0016829">
    <property type="term" value="F:lyase activity"/>
    <property type="evidence" value="ECO:0007669"/>
    <property type="project" value="UniProtKB-KW"/>
</dbReference>
<dbReference type="Gene3D" id="3.90.226.10">
    <property type="entry name" value="2-enoyl-CoA Hydratase, Chain A, domain 1"/>
    <property type="match status" value="1"/>
</dbReference>
<dbReference type="PROSITE" id="PS00166">
    <property type="entry name" value="ENOYL_COA_HYDRATASE"/>
    <property type="match status" value="1"/>
</dbReference>